<gene>
    <name evidence="1" type="ORF">GCM10023323_53220</name>
</gene>
<dbReference type="Proteomes" id="UP001499878">
    <property type="component" value="Unassembled WGS sequence"/>
</dbReference>
<reference evidence="2" key="1">
    <citation type="journal article" date="2019" name="Int. J. Syst. Evol. Microbiol.">
        <title>The Global Catalogue of Microorganisms (GCM) 10K type strain sequencing project: providing services to taxonomists for standard genome sequencing and annotation.</title>
        <authorList>
            <consortium name="The Broad Institute Genomics Platform"/>
            <consortium name="The Broad Institute Genome Sequencing Center for Infectious Disease"/>
            <person name="Wu L."/>
            <person name="Ma J."/>
        </authorList>
    </citation>
    <scope>NUCLEOTIDE SEQUENCE [LARGE SCALE GENOMIC DNA]</scope>
    <source>
        <strain evidence="2">JCM 18306</strain>
    </source>
</reference>
<protein>
    <submittedName>
        <fullName evidence="1">Uncharacterized protein</fullName>
    </submittedName>
</protein>
<accession>A0ABP9TBL2</accession>
<keyword evidence="2" id="KW-1185">Reference proteome</keyword>
<proteinExistence type="predicted"/>
<name>A0ABP9TBL2_9ACTN</name>
<comment type="caution">
    <text evidence="1">The sequence shown here is derived from an EMBL/GenBank/DDBJ whole genome shotgun (WGS) entry which is preliminary data.</text>
</comment>
<evidence type="ECO:0000313" key="1">
    <source>
        <dbReference type="EMBL" id="GAA5213213.1"/>
    </source>
</evidence>
<dbReference type="EMBL" id="BAABJR010000014">
    <property type="protein sequence ID" value="GAA5213213.1"/>
    <property type="molecule type" value="Genomic_DNA"/>
</dbReference>
<evidence type="ECO:0000313" key="2">
    <source>
        <dbReference type="Proteomes" id="UP001499878"/>
    </source>
</evidence>
<sequence length="73" mass="7556">MADARPGARIVHIARLALPRHPPAAAPGVSRTAEAFKHSGEVILASVALGCLRARLTASCSLVSLAVQSLRSM</sequence>
<organism evidence="1 2">
    <name type="scientific">Streptomyces thinghirensis</name>
    <dbReference type="NCBI Taxonomy" id="551547"/>
    <lineage>
        <taxon>Bacteria</taxon>
        <taxon>Bacillati</taxon>
        <taxon>Actinomycetota</taxon>
        <taxon>Actinomycetes</taxon>
        <taxon>Kitasatosporales</taxon>
        <taxon>Streptomycetaceae</taxon>
        <taxon>Streptomyces</taxon>
    </lineage>
</organism>